<dbReference type="Proteomes" id="UP000095008">
    <property type="component" value="Unassembled WGS sequence"/>
</dbReference>
<dbReference type="PROSITE" id="PS50990">
    <property type="entry name" value="PEPTIDASE_C39"/>
    <property type="match status" value="1"/>
</dbReference>
<evidence type="ECO:0000313" key="3">
    <source>
        <dbReference type="EMBL" id="OCX75896.1"/>
    </source>
</evidence>
<accession>A0A1C2IIQ6</accession>
<dbReference type="InterPro" id="IPR005074">
    <property type="entry name" value="Peptidase_C39"/>
</dbReference>
<dbReference type="GO" id="GO:0006508">
    <property type="term" value="P:proteolysis"/>
    <property type="evidence" value="ECO:0007669"/>
    <property type="project" value="InterPro"/>
</dbReference>
<feature type="signal peptide" evidence="1">
    <location>
        <begin position="1"/>
        <end position="22"/>
    </location>
</feature>
<dbReference type="AlphaFoldDB" id="A0A1C2IIQ6"/>
<gene>
    <name evidence="3" type="ORF">A6M23_01290</name>
</gene>
<comment type="caution">
    <text evidence="3">The sequence shown here is derived from an EMBL/GenBank/DDBJ whole genome shotgun (WGS) entry which is preliminary data.</text>
</comment>
<organism evidence="3 4">
    <name type="scientific">Acidithiobacillus thiooxidans</name>
    <name type="common">Thiobacillus thiooxidans</name>
    <dbReference type="NCBI Taxonomy" id="930"/>
    <lineage>
        <taxon>Bacteria</taxon>
        <taxon>Pseudomonadati</taxon>
        <taxon>Pseudomonadota</taxon>
        <taxon>Acidithiobacillia</taxon>
        <taxon>Acidithiobacillales</taxon>
        <taxon>Acidithiobacillaceae</taxon>
        <taxon>Acidithiobacillus</taxon>
    </lineage>
</organism>
<feature type="domain" description="Peptidase C39" evidence="2">
    <location>
        <begin position="62"/>
        <end position="192"/>
    </location>
</feature>
<dbReference type="RefSeq" id="WP_077273489.1">
    <property type="nucleotide sequence ID" value="NZ_LWRY01000009.1"/>
</dbReference>
<evidence type="ECO:0000259" key="2">
    <source>
        <dbReference type="PROSITE" id="PS50990"/>
    </source>
</evidence>
<dbReference type="CDD" id="cd02423">
    <property type="entry name" value="Peptidase_C39G"/>
    <property type="match status" value="1"/>
</dbReference>
<dbReference type="GO" id="GO:0008233">
    <property type="term" value="F:peptidase activity"/>
    <property type="evidence" value="ECO:0007669"/>
    <property type="project" value="InterPro"/>
</dbReference>
<dbReference type="GO" id="GO:0016020">
    <property type="term" value="C:membrane"/>
    <property type="evidence" value="ECO:0007669"/>
    <property type="project" value="InterPro"/>
</dbReference>
<name>A0A1C2IIQ6_ACITH</name>
<dbReference type="GO" id="GO:0005524">
    <property type="term" value="F:ATP binding"/>
    <property type="evidence" value="ECO:0007669"/>
    <property type="project" value="InterPro"/>
</dbReference>
<protein>
    <submittedName>
        <fullName evidence="3">Peptidase C39</fullName>
    </submittedName>
</protein>
<reference evidence="3" key="1">
    <citation type="journal article" date="2016" name="Int. J. Mol. Sci.">
        <title>Comparative genomics of the extreme acidophile Acidithiobacillus thiooxidans reveals intraspecific divergence and niche adaptation.</title>
        <authorList>
            <person name="Zhang X."/>
            <person name="Feng X."/>
            <person name="Tao J."/>
            <person name="Ma L."/>
            <person name="Xiao Y."/>
            <person name="Liang Y."/>
            <person name="Liu X."/>
            <person name="Yin H."/>
        </authorList>
    </citation>
    <scope>NUCLEOTIDE SEQUENCE [LARGE SCALE GENOMIC DNA]</scope>
    <source>
        <strain evidence="3">DXS-W</strain>
    </source>
</reference>
<evidence type="ECO:0000256" key="1">
    <source>
        <dbReference type="SAM" id="SignalP"/>
    </source>
</evidence>
<dbReference type="EMBL" id="LWRY01000009">
    <property type="protein sequence ID" value="OCX75896.1"/>
    <property type="molecule type" value="Genomic_DNA"/>
</dbReference>
<keyword evidence="4" id="KW-1185">Reference proteome</keyword>
<proteinExistence type="predicted"/>
<dbReference type="Pfam" id="PF03412">
    <property type="entry name" value="Peptidase_C39"/>
    <property type="match status" value="1"/>
</dbReference>
<evidence type="ECO:0000313" key="4">
    <source>
        <dbReference type="Proteomes" id="UP000095008"/>
    </source>
</evidence>
<dbReference type="Gene3D" id="3.90.70.10">
    <property type="entry name" value="Cysteine proteinases"/>
    <property type="match status" value="1"/>
</dbReference>
<sequence length="238" mass="26177">MFKSKVIRPFVLSSLIMAGVFAFTQSNEVRAAAFGGIIPGAGVIHVPVVNMIGMHFIHVVRQRTDFSCGAASLATILKYAFGQNVDEEEVIKGLFTVSNPAEVKEVGFSMLDLKKYVDKIGLKGEGYVVTPEELDKIHIPVIVLLDLGGYKHFVVLEKTGTKHVYLADPALGNRIMPKEQFLKDWNKIVFAVFGKGFEPHSVLLTPPEPPSALKLLHGILPNTKVSPVHFGFDQANYF</sequence>
<keyword evidence="1" id="KW-0732">Signal</keyword>
<feature type="chain" id="PRO_5008663478" evidence="1">
    <location>
        <begin position="23"/>
        <end position="238"/>
    </location>
</feature>